<dbReference type="Pfam" id="PF00076">
    <property type="entry name" value="RRM_1"/>
    <property type="match status" value="1"/>
</dbReference>
<dbReference type="EMBL" id="UYSU01033033">
    <property type="protein sequence ID" value="VDL91265.1"/>
    <property type="molecule type" value="Genomic_DNA"/>
</dbReference>
<evidence type="ECO:0000313" key="4">
    <source>
        <dbReference type="EMBL" id="VDL91265.1"/>
    </source>
</evidence>
<dbReference type="OrthoDB" id="378874at2759"/>
<sequence>MPQGQQKSKKMNLYENFVYGERMQATSQLPTKLPSEPYLSDITSSADANRSEKFGRSPVSLDDQTTETQQTNKSSSRHAQESSSPSNHSYFKEDPYNRRRGGLTIYINCCDISESLIRQVLEPYGSIQRIRLDERKSYAFVTLSSPEEAEKALQVGVRSTTFNFFSWTELCLITAASASTTPDANLHTPMKVIYLTQTDTGPPSVLARRTSLKRAIHLARGRGRRDKPPSMEVANSIGPMHKCSYFLDKMASDYERSNQPWGKDYPYMSNTSQQNILPTFTEEFGMFESRYVDRNLRRRLLPCYAKERAKDSSVSKLDENYSSLLYAQQRTHALQIGRTLAERASNGPPYVPPTERFGYSPEESHLCLPPEHKPRPPGPSRTAKSEAPPQETGSRNLVDYGDVDL</sequence>
<dbReference type="Gene3D" id="3.30.70.330">
    <property type="match status" value="1"/>
</dbReference>
<accession>A0A183SKY2</accession>
<gene>
    <name evidence="4" type="ORF">SSLN_LOCUS4880</name>
</gene>
<dbReference type="Proteomes" id="UP000275846">
    <property type="component" value="Unassembled WGS sequence"/>
</dbReference>
<evidence type="ECO:0000313" key="5">
    <source>
        <dbReference type="Proteomes" id="UP000275846"/>
    </source>
</evidence>
<reference evidence="6" key="1">
    <citation type="submission" date="2016-06" db="UniProtKB">
        <authorList>
            <consortium name="WormBaseParasite"/>
        </authorList>
    </citation>
    <scope>IDENTIFICATION</scope>
</reference>
<dbReference type="PROSITE" id="PS50102">
    <property type="entry name" value="RRM"/>
    <property type="match status" value="1"/>
</dbReference>
<proteinExistence type="predicted"/>
<protein>
    <submittedName>
        <fullName evidence="6">RRM domain-containing protein</fullName>
    </submittedName>
</protein>
<dbReference type="InterPro" id="IPR035979">
    <property type="entry name" value="RBD_domain_sf"/>
</dbReference>
<dbReference type="InterPro" id="IPR012677">
    <property type="entry name" value="Nucleotide-bd_a/b_plait_sf"/>
</dbReference>
<dbReference type="WBParaSite" id="SSLN_0000503501-mRNA-1">
    <property type="protein sequence ID" value="SSLN_0000503501-mRNA-1"/>
    <property type="gene ID" value="SSLN_0000503501"/>
</dbReference>
<evidence type="ECO:0000259" key="3">
    <source>
        <dbReference type="PROSITE" id="PS50102"/>
    </source>
</evidence>
<feature type="compositionally biased region" description="Polar residues" evidence="2">
    <location>
        <begin position="62"/>
        <end position="74"/>
    </location>
</feature>
<evidence type="ECO:0000256" key="2">
    <source>
        <dbReference type="SAM" id="MobiDB-lite"/>
    </source>
</evidence>
<dbReference type="GO" id="GO:0003723">
    <property type="term" value="F:RNA binding"/>
    <property type="evidence" value="ECO:0007669"/>
    <property type="project" value="UniProtKB-UniRule"/>
</dbReference>
<organism evidence="6">
    <name type="scientific">Schistocephalus solidus</name>
    <name type="common">Tapeworm</name>
    <dbReference type="NCBI Taxonomy" id="70667"/>
    <lineage>
        <taxon>Eukaryota</taxon>
        <taxon>Metazoa</taxon>
        <taxon>Spiralia</taxon>
        <taxon>Lophotrochozoa</taxon>
        <taxon>Platyhelminthes</taxon>
        <taxon>Cestoda</taxon>
        <taxon>Eucestoda</taxon>
        <taxon>Diphyllobothriidea</taxon>
        <taxon>Diphyllobothriidae</taxon>
        <taxon>Schistocephalus</taxon>
    </lineage>
</organism>
<evidence type="ECO:0000313" key="6">
    <source>
        <dbReference type="WBParaSite" id="SSLN_0000503501-mRNA-1"/>
    </source>
</evidence>
<dbReference type="AlphaFoldDB" id="A0A183SKY2"/>
<feature type="region of interest" description="Disordered" evidence="2">
    <location>
        <begin position="341"/>
        <end position="405"/>
    </location>
</feature>
<reference evidence="4 5" key="2">
    <citation type="submission" date="2018-11" db="EMBL/GenBank/DDBJ databases">
        <authorList>
            <consortium name="Pathogen Informatics"/>
        </authorList>
    </citation>
    <scope>NUCLEOTIDE SEQUENCE [LARGE SCALE GENOMIC DNA]</scope>
    <source>
        <strain evidence="4 5">NST_G2</strain>
    </source>
</reference>
<keyword evidence="5" id="KW-1185">Reference proteome</keyword>
<keyword evidence="1" id="KW-0694">RNA-binding</keyword>
<evidence type="ECO:0000256" key="1">
    <source>
        <dbReference type="PROSITE-ProRule" id="PRU00176"/>
    </source>
</evidence>
<feature type="region of interest" description="Disordered" evidence="2">
    <location>
        <begin position="27"/>
        <end position="95"/>
    </location>
</feature>
<dbReference type="CDD" id="cd00590">
    <property type="entry name" value="RRM_SF"/>
    <property type="match status" value="1"/>
</dbReference>
<name>A0A183SKY2_SCHSO</name>
<feature type="domain" description="RRM" evidence="3">
    <location>
        <begin position="103"/>
        <end position="177"/>
    </location>
</feature>
<dbReference type="InterPro" id="IPR000504">
    <property type="entry name" value="RRM_dom"/>
</dbReference>
<feature type="compositionally biased region" description="Basic and acidic residues" evidence="2">
    <location>
        <begin position="362"/>
        <end position="374"/>
    </location>
</feature>
<dbReference type="SUPFAM" id="SSF54928">
    <property type="entry name" value="RNA-binding domain, RBD"/>
    <property type="match status" value="1"/>
</dbReference>